<keyword evidence="1" id="KW-0732">Signal</keyword>
<dbReference type="EMBL" id="JBBNAF010000004">
    <property type="protein sequence ID" value="KAK9152136.1"/>
    <property type="molecule type" value="Genomic_DNA"/>
</dbReference>
<sequence>MLDLAIGVMLILSPPMLVASFRNAGSICDWKLGLGSGSLMRRSIRPKNIELIQLGSCKVAHLILDKCFIRNSKA</sequence>
<feature type="signal peptide" evidence="1">
    <location>
        <begin position="1"/>
        <end position="20"/>
    </location>
</feature>
<name>A0AAP0KGG3_9MAGN</name>
<dbReference type="Proteomes" id="UP001420932">
    <property type="component" value="Unassembled WGS sequence"/>
</dbReference>
<comment type="caution">
    <text evidence="2">The sequence shown here is derived from an EMBL/GenBank/DDBJ whole genome shotgun (WGS) entry which is preliminary data.</text>
</comment>
<proteinExistence type="predicted"/>
<keyword evidence="3" id="KW-1185">Reference proteome</keyword>
<gene>
    <name evidence="2" type="ORF">Syun_010445</name>
</gene>
<feature type="chain" id="PRO_5043014214" description="Secreted protein" evidence="1">
    <location>
        <begin position="21"/>
        <end position="74"/>
    </location>
</feature>
<evidence type="ECO:0000313" key="2">
    <source>
        <dbReference type="EMBL" id="KAK9152136.1"/>
    </source>
</evidence>
<evidence type="ECO:0000256" key="1">
    <source>
        <dbReference type="SAM" id="SignalP"/>
    </source>
</evidence>
<accession>A0AAP0KGG3</accession>
<evidence type="ECO:0000313" key="3">
    <source>
        <dbReference type="Proteomes" id="UP001420932"/>
    </source>
</evidence>
<dbReference type="AlphaFoldDB" id="A0AAP0KGG3"/>
<protein>
    <recommendedName>
        <fullName evidence="4">Secreted protein</fullName>
    </recommendedName>
</protein>
<organism evidence="2 3">
    <name type="scientific">Stephania yunnanensis</name>
    <dbReference type="NCBI Taxonomy" id="152371"/>
    <lineage>
        <taxon>Eukaryota</taxon>
        <taxon>Viridiplantae</taxon>
        <taxon>Streptophyta</taxon>
        <taxon>Embryophyta</taxon>
        <taxon>Tracheophyta</taxon>
        <taxon>Spermatophyta</taxon>
        <taxon>Magnoliopsida</taxon>
        <taxon>Ranunculales</taxon>
        <taxon>Menispermaceae</taxon>
        <taxon>Menispermoideae</taxon>
        <taxon>Cissampelideae</taxon>
        <taxon>Stephania</taxon>
    </lineage>
</organism>
<evidence type="ECO:0008006" key="4">
    <source>
        <dbReference type="Google" id="ProtNLM"/>
    </source>
</evidence>
<reference evidence="2 3" key="1">
    <citation type="submission" date="2024-01" db="EMBL/GenBank/DDBJ databases">
        <title>Genome assemblies of Stephania.</title>
        <authorList>
            <person name="Yang L."/>
        </authorList>
    </citation>
    <scope>NUCLEOTIDE SEQUENCE [LARGE SCALE GENOMIC DNA]</scope>
    <source>
        <strain evidence="2">YNDBR</strain>
        <tissue evidence="2">Leaf</tissue>
    </source>
</reference>